<feature type="region of interest" description="Disordered" evidence="1">
    <location>
        <begin position="106"/>
        <end position="127"/>
    </location>
</feature>
<reference evidence="2 3" key="1">
    <citation type="journal article" date="2013" name="Nature">
        <title>Insights into bilaterian evolution from three spiralian genomes.</title>
        <authorList>
            <person name="Simakov O."/>
            <person name="Marletaz F."/>
            <person name="Cho S.J."/>
            <person name="Edsinger-Gonzales E."/>
            <person name="Havlak P."/>
            <person name="Hellsten U."/>
            <person name="Kuo D.H."/>
            <person name="Larsson T."/>
            <person name="Lv J."/>
            <person name="Arendt D."/>
            <person name="Savage R."/>
            <person name="Osoegawa K."/>
            <person name="de Jong P."/>
            <person name="Grimwood J."/>
            <person name="Chapman J.A."/>
            <person name="Shapiro H."/>
            <person name="Aerts A."/>
            <person name="Otillar R.P."/>
            <person name="Terry A.Y."/>
            <person name="Boore J.L."/>
            <person name="Grigoriev I.V."/>
            <person name="Lindberg D.R."/>
            <person name="Seaver E.C."/>
            <person name="Weisblat D.A."/>
            <person name="Putnam N.H."/>
            <person name="Rokhsar D.S."/>
        </authorList>
    </citation>
    <scope>NUCLEOTIDE SEQUENCE [LARGE SCALE GENOMIC DNA]</scope>
</reference>
<name>V4B847_LOTGI</name>
<feature type="compositionally biased region" description="Polar residues" evidence="1">
    <location>
        <begin position="344"/>
        <end position="359"/>
    </location>
</feature>
<protein>
    <submittedName>
        <fullName evidence="2">Uncharacterized protein</fullName>
    </submittedName>
</protein>
<dbReference type="PANTHER" id="PTHR34239">
    <property type="entry name" value="APPLE DOMAIN-CONTAINING PROTEIN"/>
    <property type="match status" value="1"/>
</dbReference>
<dbReference type="CTD" id="20242055"/>
<dbReference type="OrthoDB" id="6148087at2759"/>
<dbReference type="KEGG" id="lgi:LOTGIDRAFT_172317"/>
<evidence type="ECO:0000313" key="2">
    <source>
        <dbReference type="EMBL" id="ESP01852.1"/>
    </source>
</evidence>
<organism evidence="2 3">
    <name type="scientific">Lottia gigantea</name>
    <name type="common">Giant owl limpet</name>
    <dbReference type="NCBI Taxonomy" id="225164"/>
    <lineage>
        <taxon>Eukaryota</taxon>
        <taxon>Metazoa</taxon>
        <taxon>Spiralia</taxon>
        <taxon>Lophotrochozoa</taxon>
        <taxon>Mollusca</taxon>
        <taxon>Gastropoda</taxon>
        <taxon>Patellogastropoda</taxon>
        <taxon>Lottioidea</taxon>
        <taxon>Lottiidae</taxon>
        <taxon>Lottia</taxon>
    </lineage>
</organism>
<dbReference type="HOGENOM" id="CLU_752914_0_0_1"/>
<keyword evidence="3" id="KW-1185">Reference proteome</keyword>
<dbReference type="Proteomes" id="UP000030746">
    <property type="component" value="Unassembled WGS sequence"/>
</dbReference>
<accession>V4B847</accession>
<evidence type="ECO:0000256" key="1">
    <source>
        <dbReference type="SAM" id="MobiDB-lite"/>
    </source>
</evidence>
<dbReference type="RefSeq" id="XP_009047437.1">
    <property type="nucleotide sequence ID" value="XM_009049189.1"/>
</dbReference>
<gene>
    <name evidence="2" type="ORF">LOTGIDRAFT_172317</name>
</gene>
<feature type="region of interest" description="Disordered" evidence="1">
    <location>
        <begin position="316"/>
        <end position="368"/>
    </location>
</feature>
<proteinExistence type="predicted"/>
<dbReference type="OMA" id="NSRHQPY"/>
<feature type="compositionally biased region" description="Polar residues" evidence="1">
    <location>
        <begin position="316"/>
        <end position="328"/>
    </location>
</feature>
<evidence type="ECO:0000313" key="3">
    <source>
        <dbReference type="Proteomes" id="UP000030746"/>
    </source>
</evidence>
<dbReference type="EMBL" id="KB200347">
    <property type="protein sequence ID" value="ESP01852.1"/>
    <property type="molecule type" value="Genomic_DNA"/>
</dbReference>
<sequence length="368" mass="41184">MANNMDSFLSDLKQSQFDSLSDIRKSQQEFLNSICDNERSSYNSDSDFGRQNVIHIDGASALNNLLNCDGSNTAIDFTGSTSTDKSPEVVENEKTATIIAPMTIRPSINNSTSQSDRSKKLPSSTITSGMLDVDVDTDLNNDNFNSTRESQTLQRADEFSGIFSQYSETARPENCQNLSITKVNKSIWDSLSSDTRSSDIKLQKVQQLIIKGLVPLTLLVQNFMESPQSDTASGEVTNSKDCFRMLTDSMALFAAANSEVNGRRQVLMKPDVNSSYRSLCTVKGENGPLLFGNDLPQRLRDISETNRVTSRVFGQQSRPYRPDNNFNRDYTRKGSRQFHPYNKPNFQPRFNQNGSNKYRGNTRGKGPF</sequence>
<dbReference type="GeneID" id="20242055"/>
<dbReference type="PANTHER" id="PTHR34239:SF2">
    <property type="entry name" value="TRANSPOSABLE ELEMENT P TRANSPOSASE_THAP9 CONSERVED DOMAIN-CONTAINING PROTEIN"/>
    <property type="match status" value="1"/>
</dbReference>
<dbReference type="AlphaFoldDB" id="V4B847"/>